<protein>
    <submittedName>
        <fullName evidence="3">Putative integral membrane protein</fullName>
    </submittedName>
</protein>
<sequence length="126" mass="13592">MTDPEHDEPVERRPIEPPESVEPVSAEPVDPDEPRRYPSTIGGAFYLLVLGVVAAAMVIVALDEWRTGIRLMGGALVFAALVRLVLRRRDAGMLAVRHKVLDAVVLAVLGGALIFLATSIPDQPGF</sequence>
<dbReference type="EMBL" id="CZKB01000017">
    <property type="protein sequence ID" value="CUR60942.1"/>
    <property type="molecule type" value="Genomic_DNA"/>
</dbReference>
<gene>
    <name evidence="3" type="ORF">NOCA1240073</name>
</gene>
<dbReference type="AlphaFoldDB" id="A0A2P2CIT2"/>
<proteinExistence type="predicted"/>
<name>A0A2P2CIT2_9ZZZZ</name>
<keyword evidence="2" id="KW-0472">Membrane</keyword>
<feature type="compositionally biased region" description="Basic and acidic residues" evidence="1">
    <location>
        <begin position="7"/>
        <end position="16"/>
    </location>
</feature>
<evidence type="ECO:0000256" key="2">
    <source>
        <dbReference type="SAM" id="Phobius"/>
    </source>
</evidence>
<dbReference type="InterPro" id="IPR021385">
    <property type="entry name" value="DUF3017"/>
</dbReference>
<feature type="transmembrane region" description="Helical" evidence="2">
    <location>
        <begin position="98"/>
        <end position="120"/>
    </location>
</feature>
<dbReference type="Pfam" id="PF11222">
    <property type="entry name" value="DUF3017"/>
    <property type="match status" value="1"/>
</dbReference>
<keyword evidence="2" id="KW-1133">Transmembrane helix</keyword>
<feature type="transmembrane region" description="Helical" evidence="2">
    <location>
        <begin position="68"/>
        <end position="86"/>
    </location>
</feature>
<feature type="region of interest" description="Disordered" evidence="1">
    <location>
        <begin position="1"/>
        <end position="35"/>
    </location>
</feature>
<feature type="transmembrane region" description="Helical" evidence="2">
    <location>
        <begin position="44"/>
        <end position="62"/>
    </location>
</feature>
<reference evidence="3" key="1">
    <citation type="submission" date="2015-08" db="EMBL/GenBank/DDBJ databases">
        <authorList>
            <person name="Babu N.S."/>
            <person name="Beckwith C.J."/>
            <person name="Beseler K.G."/>
            <person name="Brison A."/>
            <person name="Carone J.V."/>
            <person name="Caskin T.P."/>
            <person name="Diamond M."/>
            <person name="Durham M.E."/>
            <person name="Foxe J.M."/>
            <person name="Go M."/>
            <person name="Henderson B.A."/>
            <person name="Jones I.B."/>
            <person name="McGettigan J.A."/>
            <person name="Micheletti S.J."/>
            <person name="Nasrallah M.E."/>
            <person name="Ortiz D."/>
            <person name="Piller C.R."/>
            <person name="Privatt S.R."/>
            <person name="Schneider S.L."/>
            <person name="Sharp S."/>
            <person name="Smith T.C."/>
            <person name="Stanton J.D."/>
            <person name="Ullery H.E."/>
            <person name="Wilson R.J."/>
            <person name="Serrano M.G."/>
            <person name="Buck G."/>
            <person name="Lee V."/>
            <person name="Wang Y."/>
            <person name="Carvalho R."/>
            <person name="Voegtly L."/>
            <person name="Shi R."/>
            <person name="Duckworth R."/>
            <person name="Johnson A."/>
            <person name="Loviza R."/>
            <person name="Walstead R."/>
            <person name="Shah Z."/>
            <person name="Kiflezghi M."/>
            <person name="Wade K."/>
            <person name="Ball S.L."/>
            <person name="Bradley K.W."/>
            <person name="Asai D.J."/>
            <person name="Bowman C.A."/>
            <person name="Russell D.A."/>
            <person name="Pope W.H."/>
            <person name="Jacobs-Sera D."/>
            <person name="Hendrix R.W."/>
            <person name="Hatfull G.F."/>
        </authorList>
    </citation>
    <scope>NUCLEOTIDE SEQUENCE</scope>
</reference>
<keyword evidence="2" id="KW-0812">Transmembrane</keyword>
<accession>A0A2P2CIT2</accession>
<evidence type="ECO:0000313" key="3">
    <source>
        <dbReference type="EMBL" id="CUR60942.1"/>
    </source>
</evidence>
<evidence type="ECO:0000256" key="1">
    <source>
        <dbReference type="SAM" id="MobiDB-lite"/>
    </source>
</evidence>
<organism evidence="3">
    <name type="scientific">metagenome</name>
    <dbReference type="NCBI Taxonomy" id="256318"/>
    <lineage>
        <taxon>unclassified sequences</taxon>
        <taxon>metagenomes</taxon>
    </lineage>
</organism>